<evidence type="ECO:0000313" key="10">
    <source>
        <dbReference type="Proteomes" id="UP001597048"/>
    </source>
</evidence>
<dbReference type="PANTHER" id="PTHR47354">
    <property type="entry name" value="NADH OXIDOREDUCTASE HCR"/>
    <property type="match status" value="1"/>
</dbReference>
<evidence type="ECO:0000259" key="8">
    <source>
        <dbReference type="PROSITE" id="PS51384"/>
    </source>
</evidence>
<keyword evidence="3" id="KW-0479">Metal-binding</keyword>
<dbReference type="RefSeq" id="WP_379559490.1">
    <property type="nucleotide sequence ID" value="NZ_JBHTJS010000060.1"/>
</dbReference>
<reference evidence="10" key="1">
    <citation type="journal article" date="2019" name="Int. J. Syst. Evol. Microbiol.">
        <title>The Global Catalogue of Microorganisms (GCM) 10K type strain sequencing project: providing services to taxonomists for standard genome sequencing and annotation.</title>
        <authorList>
            <consortium name="The Broad Institute Genomics Platform"/>
            <consortium name="The Broad Institute Genome Sequencing Center for Infectious Disease"/>
            <person name="Wu L."/>
            <person name="Ma J."/>
        </authorList>
    </citation>
    <scope>NUCLEOTIDE SEQUENCE [LARGE SCALE GENOMIC DNA]</scope>
    <source>
        <strain evidence="10">CCUG 60525</strain>
    </source>
</reference>
<evidence type="ECO:0000313" key="9">
    <source>
        <dbReference type="EMBL" id="MFD1009459.1"/>
    </source>
</evidence>
<dbReference type="SUPFAM" id="SSF54292">
    <property type="entry name" value="2Fe-2S ferredoxin-like"/>
    <property type="match status" value="1"/>
</dbReference>
<dbReference type="Pfam" id="PF00111">
    <property type="entry name" value="Fer2"/>
    <property type="match status" value="1"/>
</dbReference>
<dbReference type="CDD" id="cd00207">
    <property type="entry name" value="fer2"/>
    <property type="match status" value="1"/>
</dbReference>
<dbReference type="PROSITE" id="PS51085">
    <property type="entry name" value="2FE2S_FER_2"/>
    <property type="match status" value="1"/>
</dbReference>
<keyword evidence="10" id="KW-1185">Reference proteome</keyword>
<protein>
    <submittedName>
        <fullName evidence="9">PDR/VanB family oxidoreductase</fullName>
    </submittedName>
</protein>
<dbReference type="InterPro" id="IPR017927">
    <property type="entry name" value="FAD-bd_FR_type"/>
</dbReference>
<dbReference type="CDD" id="cd06185">
    <property type="entry name" value="PDR_like"/>
    <property type="match status" value="1"/>
</dbReference>
<feature type="domain" description="2Fe-2S ferredoxin-type" evidence="7">
    <location>
        <begin position="237"/>
        <end position="324"/>
    </location>
</feature>
<gene>
    <name evidence="9" type="ORF">ACFQ1C_15020</name>
</gene>
<dbReference type="InterPro" id="IPR006058">
    <property type="entry name" value="2Fe2S_fd_BS"/>
</dbReference>
<dbReference type="Gene3D" id="2.40.30.10">
    <property type="entry name" value="Translation factors"/>
    <property type="match status" value="1"/>
</dbReference>
<evidence type="ECO:0000259" key="7">
    <source>
        <dbReference type="PROSITE" id="PS51085"/>
    </source>
</evidence>
<organism evidence="9 10">
    <name type="scientific">Oceanisphaera ostreae</name>
    <dbReference type="NCBI Taxonomy" id="914151"/>
    <lineage>
        <taxon>Bacteria</taxon>
        <taxon>Pseudomonadati</taxon>
        <taxon>Pseudomonadota</taxon>
        <taxon>Gammaproteobacteria</taxon>
        <taxon>Aeromonadales</taxon>
        <taxon>Aeromonadaceae</taxon>
        <taxon>Oceanisphaera</taxon>
    </lineage>
</organism>
<dbReference type="SUPFAM" id="SSF63380">
    <property type="entry name" value="Riboflavin synthase domain-like"/>
    <property type="match status" value="1"/>
</dbReference>
<dbReference type="EMBL" id="JBHTJS010000060">
    <property type="protein sequence ID" value="MFD1009459.1"/>
    <property type="molecule type" value="Genomic_DNA"/>
</dbReference>
<dbReference type="InterPro" id="IPR039261">
    <property type="entry name" value="FNR_nucleotide-bd"/>
</dbReference>
<evidence type="ECO:0000256" key="1">
    <source>
        <dbReference type="ARBA" id="ARBA00022630"/>
    </source>
</evidence>
<keyword evidence="6" id="KW-0411">Iron-sulfur</keyword>
<evidence type="ECO:0000256" key="4">
    <source>
        <dbReference type="ARBA" id="ARBA00023002"/>
    </source>
</evidence>
<proteinExistence type="predicted"/>
<dbReference type="PROSITE" id="PS00197">
    <property type="entry name" value="2FE2S_FER_1"/>
    <property type="match status" value="1"/>
</dbReference>
<evidence type="ECO:0000256" key="6">
    <source>
        <dbReference type="ARBA" id="ARBA00023014"/>
    </source>
</evidence>
<dbReference type="InterPro" id="IPR050415">
    <property type="entry name" value="MRET"/>
</dbReference>
<dbReference type="Proteomes" id="UP001597048">
    <property type="component" value="Unassembled WGS sequence"/>
</dbReference>
<dbReference type="Gene3D" id="3.40.50.80">
    <property type="entry name" value="Nucleotide-binding domain of ferredoxin-NADP reductase (FNR) module"/>
    <property type="match status" value="1"/>
</dbReference>
<sequence>MTNQLELKVTAREQLTDDIIGLTFESCTGEALPCWQPGAHVELALEPFLNVGDSTSNDTILRHYSLCGDPSNSQQWKIAILKEENGRGGSQFIHNKVKVGDVIKVSEPRNHFSFNSRKKCLFIAGGIGITPILPMIRQAQAEGIDWRLVYLSRERNRLAFLDQLGGYDSTRVILHGDKEDGPISLATLLADCDGDTCVYSCGPKRLLDALEESAAAQSEWALYIERFSSGPIDTTGASFDVVINSTGQRFSITEGESILVVLRAAGINIPISCRNGVCGSCETGVLSGVPDHRDSILSPEEREENNFMMLCVSRAFTPELVLDL</sequence>
<evidence type="ECO:0000256" key="3">
    <source>
        <dbReference type="ARBA" id="ARBA00022723"/>
    </source>
</evidence>
<comment type="caution">
    <text evidence="9">The sequence shown here is derived from an EMBL/GenBank/DDBJ whole genome shotgun (WGS) entry which is preliminary data.</text>
</comment>
<keyword evidence="1" id="KW-0285">Flavoprotein</keyword>
<evidence type="ECO:0000256" key="5">
    <source>
        <dbReference type="ARBA" id="ARBA00023004"/>
    </source>
</evidence>
<dbReference type="InterPro" id="IPR036010">
    <property type="entry name" value="2Fe-2S_ferredoxin-like_sf"/>
</dbReference>
<dbReference type="PROSITE" id="PS51384">
    <property type="entry name" value="FAD_FR"/>
    <property type="match status" value="1"/>
</dbReference>
<name>A0ABW3KKM2_9GAMM</name>
<keyword evidence="4" id="KW-0560">Oxidoreductase</keyword>
<dbReference type="Gene3D" id="3.10.20.30">
    <property type="match status" value="1"/>
</dbReference>
<keyword evidence="2" id="KW-0001">2Fe-2S</keyword>
<keyword evidence="5" id="KW-0408">Iron</keyword>
<dbReference type="InterPro" id="IPR001041">
    <property type="entry name" value="2Fe-2S_ferredoxin-type"/>
</dbReference>
<dbReference type="SUPFAM" id="SSF52343">
    <property type="entry name" value="Ferredoxin reductase-like, C-terminal NADP-linked domain"/>
    <property type="match status" value="1"/>
</dbReference>
<dbReference type="InterPro" id="IPR012675">
    <property type="entry name" value="Beta-grasp_dom_sf"/>
</dbReference>
<dbReference type="PANTHER" id="PTHR47354:SF1">
    <property type="entry name" value="CARNITINE MONOOXYGENASE REDUCTASE SUBUNIT"/>
    <property type="match status" value="1"/>
</dbReference>
<evidence type="ECO:0000256" key="2">
    <source>
        <dbReference type="ARBA" id="ARBA00022714"/>
    </source>
</evidence>
<accession>A0ABW3KKM2</accession>
<dbReference type="InterPro" id="IPR017938">
    <property type="entry name" value="Riboflavin_synthase-like_b-brl"/>
</dbReference>
<feature type="domain" description="FAD-binding FR-type" evidence="8">
    <location>
        <begin position="2"/>
        <end position="115"/>
    </location>
</feature>